<evidence type="ECO:0000313" key="3">
    <source>
        <dbReference type="EMBL" id="PHT52733.1"/>
    </source>
</evidence>
<organism evidence="3 4">
    <name type="scientific">Capsicum baccatum</name>
    <name type="common">Peruvian pepper</name>
    <dbReference type="NCBI Taxonomy" id="33114"/>
    <lineage>
        <taxon>Eukaryota</taxon>
        <taxon>Viridiplantae</taxon>
        <taxon>Streptophyta</taxon>
        <taxon>Embryophyta</taxon>
        <taxon>Tracheophyta</taxon>
        <taxon>Spermatophyta</taxon>
        <taxon>Magnoliopsida</taxon>
        <taxon>eudicotyledons</taxon>
        <taxon>Gunneridae</taxon>
        <taxon>Pentapetalae</taxon>
        <taxon>asterids</taxon>
        <taxon>lamiids</taxon>
        <taxon>Solanales</taxon>
        <taxon>Solanaceae</taxon>
        <taxon>Solanoideae</taxon>
        <taxon>Capsiceae</taxon>
        <taxon>Capsicum</taxon>
    </lineage>
</organism>
<dbReference type="EMBL" id="MLFT02000003">
    <property type="protein sequence ID" value="PHT52733.1"/>
    <property type="molecule type" value="Genomic_DNA"/>
</dbReference>
<dbReference type="STRING" id="33114.A0A2G2X5K2"/>
<reference evidence="4" key="2">
    <citation type="journal article" date="2017" name="J. Anim. Genet.">
        <title>Multiple reference genome sequences of hot pepper reveal the massive evolution of plant disease resistance genes by retroduplication.</title>
        <authorList>
            <person name="Kim S."/>
            <person name="Park J."/>
            <person name="Yeom S.-I."/>
            <person name="Kim Y.-M."/>
            <person name="Seo E."/>
            <person name="Kim K.-T."/>
            <person name="Kim M.-S."/>
            <person name="Lee J.M."/>
            <person name="Cheong K."/>
            <person name="Shin H.-S."/>
            <person name="Kim S.-B."/>
            <person name="Han K."/>
            <person name="Lee J."/>
            <person name="Park M."/>
            <person name="Lee H.-A."/>
            <person name="Lee H.-Y."/>
            <person name="Lee Y."/>
            <person name="Oh S."/>
            <person name="Lee J.H."/>
            <person name="Choi E."/>
            <person name="Choi E."/>
            <person name="Lee S.E."/>
            <person name="Jeon J."/>
            <person name="Kim H."/>
            <person name="Choi G."/>
            <person name="Song H."/>
            <person name="Lee J."/>
            <person name="Lee S.-C."/>
            <person name="Kwon J.-K."/>
            <person name="Lee H.-Y."/>
            <person name="Koo N."/>
            <person name="Hong Y."/>
            <person name="Kim R.W."/>
            <person name="Kang W.-H."/>
            <person name="Huh J.H."/>
            <person name="Kang B.-C."/>
            <person name="Yang T.-J."/>
            <person name="Lee Y.-H."/>
            <person name="Bennetzen J.L."/>
            <person name="Choi D."/>
        </authorList>
    </citation>
    <scope>NUCLEOTIDE SEQUENCE [LARGE SCALE GENOMIC DNA]</scope>
    <source>
        <strain evidence="4">cv. PBC81</strain>
    </source>
</reference>
<dbReference type="Pfam" id="PF16213">
    <property type="entry name" value="DCB"/>
    <property type="match status" value="1"/>
</dbReference>
<feature type="compositionally biased region" description="Polar residues" evidence="1">
    <location>
        <begin position="188"/>
        <end position="205"/>
    </location>
</feature>
<comment type="caution">
    <text evidence="3">The sequence shown here is derived from an EMBL/GenBank/DDBJ whole genome shotgun (WGS) entry which is preliminary data.</text>
</comment>
<feature type="compositionally biased region" description="Polar residues" evidence="1">
    <location>
        <begin position="212"/>
        <end position="231"/>
    </location>
</feature>
<feature type="domain" description="Mon2/Sec7/BIG1-like dimerisation and cyclophilin-binding" evidence="2">
    <location>
        <begin position="246"/>
        <end position="337"/>
    </location>
</feature>
<dbReference type="OrthoDB" id="1305822at2759"/>
<dbReference type="Proteomes" id="UP000224567">
    <property type="component" value="Unassembled WGS sequence"/>
</dbReference>
<reference evidence="3 4" key="1">
    <citation type="journal article" date="2017" name="Genome Biol.">
        <title>New reference genome sequences of hot pepper reveal the massive evolution of plant disease-resistance genes by retroduplication.</title>
        <authorList>
            <person name="Kim S."/>
            <person name="Park J."/>
            <person name="Yeom S.I."/>
            <person name="Kim Y.M."/>
            <person name="Seo E."/>
            <person name="Kim K.T."/>
            <person name="Kim M.S."/>
            <person name="Lee J.M."/>
            <person name="Cheong K."/>
            <person name="Shin H.S."/>
            <person name="Kim S.B."/>
            <person name="Han K."/>
            <person name="Lee J."/>
            <person name="Park M."/>
            <person name="Lee H.A."/>
            <person name="Lee H.Y."/>
            <person name="Lee Y."/>
            <person name="Oh S."/>
            <person name="Lee J.H."/>
            <person name="Choi E."/>
            <person name="Choi E."/>
            <person name="Lee S.E."/>
            <person name="Jeon J."/>
            <person name="Kim H."/>
            <person name="Choi G."/>
            <person name="Song H."/>
            <person name="Lee J."/>
            <person name="Lee S.C."/>
            <person name="Kwon J.K."/>
            <person name="Lee H.Y."/>
            <person name="Koo N."/>
            <person name="Hong Y."/>
            <person name="Kim R.W."/>
            <person name="Kang W.H."/>
            <person name="Huh J.H."/>
            <person name="Kang B.C."/>
            <person name="Yang T.J."/>
            <person name="Lee Y.H."/>
            <person name="Bennetzen J.L."/>
            <person name="Choi D."/>
        </authorList>
    </citation>
    <scope>NUCLEOTIDE SEQUENCE [LARGE SCALE GENOMIC DNA]</scope>
    <source>
        <strain evidence="4">cv. PBC81</strain>
    </source>
</reference>
<protein>
    <recommendedName>
        <fullName evidence="2">Mon2/Sec7/BIG1-like dimerisation and cyclophilin-binding domain-containing protein</fullName>
    </recommendedName>
</protein>
<sequence length="422" mass="45517">MIFRPMPLRILTISSSSVTGDQATLRASEEIEPLMPSLLAGSVGPERTRFDSWDLAFLVLFFYEEEGMQKFNTCCFFGSTMPVRFAMKLEEIVEWNVNVANLACTFAALLDSMELEGIVEHNVVARYCYRGSDALVMYLDAGDLSADSTKVPYELGYCYRGSDGLVMYLDAGNNSKACSQQSLSTESDAATSSAVDQSSHDTGASKNEAASVDSTTALPSGEGTEQISGPASHSGTIVTALAQAGNTLSQAQAELVLTPLRLAFETKNGKIMELALDCLHKLIAYDHLEGDLGVDGKKNVTLFTDILNRVCGCVDNLSPDSTTLQVLKVLLTAVASAKFRGGRSGGGLDSQDVCNRHSFKYLGSMIQGNGEIDEDVSKRIGAGWMKWRLASGVLCDKKVPLKLKGKFYRVAVRSAMLYGAEC</sequence>
<name>A0A2G2X5K2_CAPBA</name>
<keyword evidence="4" id="KW-1185">Reference proteome</keyword>
<feature type="region of interest" description="Disordered" evidence="1">
    <location>
        <begin position="188"/>
        <end position="231"/>
    </location>
</feature>
<dbReference type="PANTHER" id="PTHR46238:SF8">
    <property type="entry name" value="ENDONUCLEASE_EXONUCLEASE_PHOSPHATASE DOMAIN-CONTAINING PROTEIN"/>
    <property type="match status" value="1"/>
</dbReference>
<proteinExistence type="predicted"/>
<dbReference type="PANTHER" id="PTHR46238">
    <property type="entry name" value="REVERSE TRANSCRIPTASE DOMAIN-CONTAINING PROTEIN"/>
    <property type="match status" value="1"/>
</dbReference>
<dbReference type="InterPro" id="IPR032629">
    <property type="entry name" value="DCB_dom"/>
</dbReference>
<gene>
    <name evidence="3" type="ORF">CQW23_07195</name>
</gene>
<evidence type="ECO:0000259" key="2">
    <source>
        <dbReference type="Pfam" id="PF16213"/>
    </source>
</evidence>
<evidence type="ECO:0000313" key="4">
    <source>
        <dbReference type="Proteomes" id="UP000224567"/>
    </source>
</evidence>
<evidence type="ECO:0000256" key="1">
    <source>
        <dbReference type="SAM" id="MobiDB-lite"/>
    </source>
</evidence>
<accession>A0A2G2X5K2</accession>
<dbReference type="AlphaFoldDB" id="A0A2G2X5K2"/>